<comment type="cofactor">
    <cofactor evidence="2">
        <name>pyridoxal 5'-phosphate</name>
        <dbReference type="ChEBI" id="CHEBI:597326"/>
    </cofactor>
</comment>
<evidence type="ECO:0000256" key="6">
    <source>
        <dbReference type="ARBA" id="ARBA00012912"/>
    </source>
</evidence>
<comment type="pathway">
    <text evidence="3">Amino-acid degradation; 4-aminobutanoate degradation.</text>
</comment>
<dbReference type="InterPro" id="IPR005814">
    <property type="entry name" value="Aminotrans_3"/>
</dbReference>
<dbReference type="AlphaFoldDB" id="A0AA35CIZ4"/>
<evidence type="ECO:0000256" key="12">
    <source>
        <dbReference type="ARBA" id="ARBA00030857"/>
    </source>
</evidence>
<evidence type="ECO:0000256" key="8">
    <source>
        <dbReference type="ARBA" id="ARBA00022679"/>
    </source>
</evidence>
<dbReference type="EC" id="2.6.1.19" evidence="6"/>
<organism evidence="17 19">
    <name type="scientific">Caldinitratiruptor microaerophilus</name>
    <dbReference type="NCBI Taxonomy" id="671077"/>
    <lineage>
        <taxon>Bacteria</taxon>
        <taxon>Bacillati</taxon>
        <taxon>Bacillota</taxon>
        <taxon>Clostridia</taxon>
        <taxon>Eubacteriales</taxon>
        <taxon>Symbiobacteriaceae</taxon>
        <taxon>Caldinitratiruptor</taxon>
    </lineage>
</organism>
<comment type="similarity">
    <text evidence="4 16">Belongs to the class-III pyridoxal-phosphate-dependent aminotransferase family.</text>
</comment>
<keyword evidence="19" id="KW-1185">Reference proteome</keyword>
<evidence type="ECO:0000256" key="14">
    <source>
        <dbReference type="ARBA" id="ARBA00048021"/>
    </source>
</evidence>
<dbReference type="InterPro" id="IPR015424">
    <property type="entry name" value="PyrdxlP-dep_Trfase"/>
</dbReference>
<sequence>MSRTVQIRTPIPGPRSQELLRRREAAVPRGVANVAPIFAAETRGATLTDVDGNVFLDFAGGIGVLNLGANHPEVVAAVKEQVDRFLHTCFHVTMYEPYVRLAEELNRLTPGDFPKKTALFNSGAEAVENAVKLARRYTGRPAVITFTHAFHGRTLLGMSLTAKVSTYKYGFGPFAPEIYRLPAVYPYRSPFADPAATARHALEDVRRAIEDEIGPDKVAALIIEPVQGEGGFLVQPPEFLRGLRALCDEYGIVFIADEIQTGFGRTGRFFAVEHSGVVPDLVTMAKSLGDGLPISAVTGRAEIMDAAQVGGLGGTYGGNPVACAAALKVIEVMERDRYVERAQAVGERVLARFRDWHERFELVGDVRGLGAMAAIELVKDRATKEPATEETAAIFKRCYENGLILMKAGHHNQVIRFLAPLAITDEQLDEGLDILEEAIASVSRTR</sequence>
<keyword evidence="8" id="KW-0808">Transferase</keyword>
<dbReference type="CDD" id="cd00610">
    <property type="entry name" value="OAT_like"/>
    <property type="match status" value="1"/>
</dbReference>
<dbReference type="PANTHER" id="PTHR11986">
    <property type="entry name" value="AMINOTRANSFERASE CLASS III"/>
    <property type="match status" value="1"/>
</dbReference>
<evidence type="ECO:0000256" key="16">
    <source>
        <dbReference type="RuleBase" id="RU003560"/>
    </source>
</evidence>
<dbReference type="InterPro" id="IPR004632">
    <property type="entry name" value="4NH2But_aminotransferase_bac"/>
</dbReference>
<evidence type="ECO:0000256" key="10">
    <source>
        <dbReference type="ARBA" id="ARBA00029760"/>
    </source>
</evidence>
<proteinExistence type="inferred from homology"/>
<dbReference type="GO" id="GO:0047298">
    <property type="term" value="F:(S)-3-amino-2-methylpropionate transaminase activity"/>
    <property type="evidence" value="ECO:0007669"/>
    <property type="project" value="UniProtKB-EC"/>
</dbReference>
<accession>A0AA35CIZ4</accession>
<evidence type="ECO:0000256" key="15">
    <source>
        <dbReference type="ARBA" id="ARBA00050054"/>
    </source>
</evidence>
<dbReference type="NCBIfam" id="TIGR00700">
    <property type="entry name" value="GABAtrnsam"/>
    <property type="match status" value="1"/>
</dbReference>
<dbReference type="InterPro" id="IPR015422">
    <property type="entry name" value="PyrdxlP-dep_Trfase_small"/>
</dbReference>
<evidence type="ECO:0000313" key="17">
    <source>
        <dbReference type="EMBL" id="BDG60105.1"/>
    </source>
</evidence>
<name>A0AA35CIZ4_9FIRM</name>
<dbReference type="PANTHER" id="PTHR11986:SF58">
    <property type="entry name" value="LEUCINE_METHIONINE RACEMASE"/>
    <property type="match status" value="1"/>
</dbReference>
<dbReference type="Gene3D" id="3.40.640.10">
    <property type="entry name" value="Type I PLP-dependent aspartate aminotransferase-like (Major domain)"/>
    <property type="match status" value="1"/>
</dbReference>
<comment type="catalytic activity">
    <reaction evidence="14">
        <text>4-aminobutanoate + 2-oxoglutarate = succinate semialdehyde + L-glutamate</text>
        <dbReference type="Rhea" id="RHEA:23352"/>
        <dbReference type="ChEBI" id="CHEBI:16810"/>
        <dbReference type="ChEBI" id="CHEBI:29985"/>
        <dbReference type="ChEBI" id="CHEBI:57706"/>
        <dbReference type="ChEBI" id="CHEBI:59888"/>
        <dbReference type="EC" id="2.6.1.19"/>
    </reaction>
</comment>
<dbReference type="FunFam" id="3.40.640.10:FF:000013">
    <property type="entry name" value="4-aminobutyrate aminotransferase"/>
    <property type="match status" value="1"/>
</dbReference>
<dbReference type="KEGG" id="cmic:caldi_12230"/>
<keyword evidence="9 16" id="KW-0663">Pyridoxal phosphate</keyword>
<dbReference type="InterPro" id="IPR049704">
    <property type="entry name" value="Aminotrans_3_PPA_site"/>
</dbReference>
<dbReference type="GO" id="GO:0030170">
    <property type="term" value="F:pyridoxal phosphate binding"/>
    <property type="evidence" value="ECO:0007669"/>
    <property type="project" value="InterPro"/>
</dbReference>
<evidence type="ECO:0000256" key="5">
    <source>
        <dbReference type="ARBA" id="ARBA00012876"/>
    </source>
</evidence>
<dbReference type="GO" id="GO:0034386">
    <property type="term" value="F:4-aminobutyrate:2-oxoglutarate transaminase activity"/>
    <property type="evidence" value="ECO:0007669"/>
    <property type="project" value="UniProtKB-EC"/>
</dbReference>
<evidence type="ECO:0000256" key="7">
    <source>
        <dbReference type="ARBA" id="ARBA00022576"/>
    </source>
</evidence>
<evidence type="ECO:0000313" key="19">
    <source>
        <dbReference type="Proteomes" id="UP001163687"/>
    </source>
</evidence>
<evidence type="ECO:0000256" key="11">
    <source>
        <dbReference type="ARBA" id="ARBA00030204"/>
    </source>
</evidence>
<evidence type="ECO:0000256" key="9">
    <source>
        <dbReference type="ARBA" id="ARBA00022898"/>
    </source>
</evidence>
<dbReference type="KEGG" id="cmic:caldi_11950"/>
<gene>
    <name evidence="17" type="primary">gabT_1</name>
    <name evidence="18" type="synonym">gabT_2</name>
    <name evidence="17" type="ORF">caldi_11950</name>
    <name evidence="18" type="ORF">caldi_12230</name>
</gene>
<dbReference type="EC" id="2.6.1.22" evidence="5"/>
<dbReference type="EMBL" id="AP025628">
    <property type="protein sequence ID" value="BDG60105.1"/>
    <property type="molecule type" value="Genomic_DNA"/>
</dbReference>
<evidence type="ECO:0000256" key="4">
    <source>
        <dbReference type="ARBA" id="ARBA00008954"/>
    </source>
</evidence>
<dbReference type="Gene3D" id="3.90.1150.10">
    <property type="entry name" value="Aspartate Aminotransferase, domain 1"/>
    <property type="match status" value="1"/>
</dbReference>
<comment type="catalytic activity">
    <reaction evidence="1">
        <text>(S)-3-amino-2-methylpropanoate + 2-oxoglutarate = 2-methyl-3-oxopropanoate + L-glutamate</text>
        <dbReference type="Rhea" id="RHEA:13993"/>
        <dbReference type="ChEBI" id="CHEBI:16810"/>
        <dbReference type="ChEBI" id="CHEBI:29985"/>
        <dbReference type="ChEBI" id="CHEBI:57700"/>
        <dbReference type="ChEBI" id="CHEBI:58655"/>
        <dbReference type="EC" id="2.6.1.22"/>
    </reaction>
</comment>
<keyword evidence="7" id="KW-0032">Aminotransferase</keyword>
<dbReference type="GO" id="GO:0042802">
    <property type="term" value="F:identical protein binding"/>
    <property type="evidence" value="ECO:0007669"/>
    <property type="project" value="TreeGrafter"/>
</dbReference>
<dbReference type="Proteomes" id="UP001163687">
    <property type="component" value="Chromosome"/>
</dbReference>
<dbReference type="InterPro" id="IPR015421">
    <property type="entry name" value="PyrdxlP-dep_Trfase_major"/>
</dbReference>
<dbReference type="SUPFAM" id="SSF53383">
    <property type="entry name" value="PLP-dependent transferases"/>
    <property type="match status" value="1"/>
</dbReference>
<evidence type="ECO:0000256" key="3">
    <source>
        <dbReference type="ARBA" id="ARBA00005176"/>
    </source>
</evidence>
<protein>
    <recommendedName>
        <fullName evidence="12">(S)-3-amino-2-methylpropionate transaminase</fullName>
        <ecNumber evidence="6">2.6.1.19</ecNumber>
        <ecNumber evidence="5">2.6.1.22</ecNumber>
    </recommendedName>
    <alternativeName>
        <fullName evidence="13">GABA aminotransferase</fullName>
    </alternativeName>
    <alternativeName>
        <fullName evidence="11">Gamma-amino-N-butyrate transaminase</fullName>
    </alternativeName>
    <alternativeName>
        <fullName evidence="15">Glutamate:succinic semialdehyde transaminase</fullName>
    </alternativeName>
    <alternativeName>
        <fullName evidence="10">L-AIBAT</fullName>
    </alternativeName>
</protein>
<dbReference type="EMBL" id="AP025628">
    <property type="protein sequence ID" value="BDG60133.1"/>
    <property type="molecule type" value="Genomic_DNA"/>
</dbReference>
<reference evidence="17" key="1">
    <citation type="submission" date="2022-03" db="EMBL/GenBank/DDBJ databases">
        <title>Complete genome sequence of Caldinitratiruptor microaerophilus.</title>
        <authorList>
            <person name="Mukaiyama R."/>
            <person name="Nishiyama T."/>
            <person name="Ueda K."/>
        </authorList>
    </citation>
    <scope>NUCLEOTIDE SEQUENCE</scope>
    <source>
        <strain evidence="17">JCM 16183</strain>
    </source>
</reference>
<dbReference type="PROSITE" id="PS00600">
    <property type="entry name" value="AA_TRANSFER_CLASS_3"/>
    <property type="match status" value="1"/>
</dbReference>
<evidence type="ECO:0000256" key="1">
    <source>
        <dbReference type="ARBA" id="ARBA00001750"/>
    </source>
</evidence>
<dbReference type="GO" id="GO:0009448">
    <property type="term" value="P:gamma-aminobutyric acid metabolic process"/>
    <property type="evidence" value="ECO:0007669"/>
    <property type="project" value="InterPro"/>
</dbReference>
<evidence type="ECO:0000256" key="2">
    <source>
        <dbReference type="ARBA" id="ARBA00001933"/>
    </source>
</evidence>
<evidence type="ECO:0000256" key="13">
    <source>
        <dbReference type="ARBA" id="ARBA00031787"/>
    </source>
</evidence>
<dbReference type="PIRSF" id="PIRSF000521">
    <property type="entry name" value="Transaminase_4ab_Lys_Orn"/>
    <property type="match status" value="1"/>
</dbReference>
<dbReference type="InterPro" id="IPR050103">
    <property type="entry name" value="Class-III_PLP-dep_AT"/>
</dbReference>
<dbReference type="Pfam" id="PF00202">
    <property type="entry name" value="Aminotran_3"/>
    <property type="match status" value="1"/>
</dbReference>
<evidence type="ECO:0000313" key="18">
    <source>
        <dbReference type="EMBL" id="BDG60133.1"/>
    </source>
</evidence>